<accession>A0A375AEI2</accession>
<dbReference type="Pfam" id="PF06074">
    <property type="entry name" value="Portal_Mu"/>
    <property type="match status" value="1"/>
</dbReference>
<dbReference type="KEGG" id="daq:DAQ1742_03699"/>
<proteinExistence type="predicted"/>
<dbReference type="Proteomes" id="UP000294820">
    <property type="component" value="Chromosome 1"/>
</dbReference>
<sequence>MSMIEWCERTPKVILGGTLTSQADGKTSTNALGNVHNEVRHDILVADARR</sequence>
<dbReference type="AlphaFoldDB" id="A0A375AEI2"/>
<protein>
    <submittedName>
        <fullName evidence="1">Mu-like prophage FluMu protein gp29</fullName>
    </submittedName>
</protein>
<organism evidence="1 2">
    <name type="scientific">Dickeya aquatica</name>
    <dbReference type="NCBI Taxonomy" id="1401087"/>
    <lineage>
        <taxon>Bacteria</taxon>
        <taxon>Pseudomonadati</taxon>
        <taxon>Pseudomonadota</taxon>
        <taxon>Gammaproteobacteria</taxon>
        <taxon>Enterobacterales</taxon>
        <taxon>Pectobacteriaceae</taxon>
        <taxon>Dickeya</taxon>
    </lineage>
</organism>
<evidence type="ECO:0000313" key="2">
    <source>
        <dbReference type="Proteomes" id="UP000294820"/>
    </source>
</evidence>
<reference evidence="1 2" key="1">
    <citation type="submission" date="2016-09" db="EMBL/GenBank/DDBJ databases">
        <authorList>
            <person name="Reverchon S."/>
            <person name="Nasser W."/>
            <person name="Leonard S."/>
            <person name="Brochier C."/>
            <person name="Duprey A."/>
        </authorList>
    </citation>
    <scope>NUCLEOTIDE SEQUENCE [LARGE SCALE GENOMIC DNA]</scope>
    <source>
        <strain evidence="1 2">174/2</strain>
    </source>
</reference>
<gene>
    <name evidence="1" type="ORF">DAQ1742_03699</name>
</gene>
<dbReference type="InterPro" id="IPR009279">
    <property type="entry name" value="Portal_Mu"/>
</dbReference>
<keyword evidence="2" id="KW-1185">Reference proteome</keyword>
<name>A0A375AEI2_9GAMM</name>
<evidence type="ECO:0000313" key="1">
    <source>
        <dbReference type="EMBL" id="SLM64493.1"/>
    </source>
</evidence>
<dbReference type="EMBL" id="LT615367">
    <property type="protein sequence ID" value="SLM64493.1"/>
    <property type="molecule type" value="Genomic_DNA"/>
</dbReference>